<accession>A0A1Q8QTY5</accession>
<feature type="transmembrane region" description="Helical" evidence="7">
    <location>
        <begin position="18"/>
        <end position="38"/>
    </location>
</feature>
<dbReference type="RefSeq" id="WP_075365464.1">
    <property type="nucleotide sequence ID" value="NZ_MLBF01000022.1"/>
</dbReference>
<dbReference type="FunFam" id="1.10.3720.10:FF:000003">
    <property type="entry name" value="Aliphatic sulfonate ABC transporter permease"/>
    <property type="match status" value="1"/>
</dbReference>
<evidence type="ECO:0000259" key="8">
    <source>
        <dbReference type="PROSITE" id="PS50928"/>
    </source>
</evidence>
<evidence type="ECO:0000313" key="10">
    <source>
        <dbReference type="Proteomes" id="UP000186102"/>
    </source>
</evidence>
<dbReference type="Pfam" id="PF00528">
    <property type="entry name" value="BPD_transp_1"/>
    <property type="match status" value="1"/>
</dbReference>
<dbReference type="CDD" id="cd06261">
    <property type="entry name" value="TM_PBP2"/>
    <property type="match status" value="1"/>
</dbReference>
<keyword evidence="6 7" id="KW-0472">Membrane</keyword>
<feature type="transmembrane region" description="Helical" evidence="7">
    <location>
        <begin position="224"/>
        <end position="244"/>
    </location>
</feature>
<dbReference type="SUPFAM" id="SSF161098">
    <property type="entry name" value="MetI-like"/>
    <property type="match status" value="1"/>
</dbReference>
<keyword evidence="10" id="KW-1185">Reference proteome</keyword>
<evidence type="ECO:0000256" key="4">
    <source>
        <dbReference type="ARBA" id="ARBA00022692"/>
    </source>
</evidence>
<sequence>MEVKQKGFAKKRSGIPDFVWLVISILLAFAFWKLLAVMPKTAMVFASPGQVVEAFFKEVKIGVMWDNIGISLFRVLAGFVLGFIVAIPVAFLMGWYKIFKNLVEPWIQFVRNIPPIAYIPLIIAGVGVDERAKVVVIFIATFLVMVVTIYQGVRNVDETLIKAARILGATNRDIFLKVVVPASTPFILVGMRLGLSAALTTLVAAEMTGASRGLGMMIMAAGQYFDMAVVLLGIVFIGIIGLIFEKMMKFLERRLTGWQETHVL</sequence>
<keyword evidence="2 7" id="KW-0813">Transport</keyword>
<protein>
    <submittedName>
        <fullName evidence="9">Alkanesulfonates transport system permease protein</fullName>
    </submittedName>
</protein>
<evidence type="ECO:0000256" key="6">
    <source>
        <dbReference type="ARBA" id="ARBA00023136"/>
    </source>
</evidence>
<keyword evidence="3" id="KW-1003">Cell membrane</keyword>
<dbReference type="AlphaFoldDB" id="A0A1Q8QTY5"/>
<dbReference type="OrthoDB" id="9796361at2"/>
<feature type="domain" description="ABC transmembrane type-1" evidence="8">
    <location>
        <begin position="68"/>
        <end position="248"/>
    </location>
</feature>
<comment type="similarity">
    <text evidence="7">Belongs to the binding-protein-dependent transport system permease family.</text>
</comment>
<dbReference type="GO" id="GO:0042918">
    <property type="term" value="P:alkanesulfonate transmembrane transport"/>
    <property type="evidence" value="ECO:0007669"/>
    <property type="project" value="UniProtKB-ARBA"/>
</dbReference>
<comment type="caution">
    <text evidence="9">The sequence shown here is derived from an EMBL/GenBank/DDBJ whole genome shotgun (WGS) entry which is preliminary data.</text>
</comment>
<feature type="transmembrane region" description="Helical" evidence="7">
    <location>
        <begin position="174"/>
        <end position="204"/>
    </location>
</feature>
<reference evidence="9 10" key="1">
    <citation type="submission" date="2016-09" db="EMBL/GenBank/DDBJ databases">
        <title>Complete genome of Desulfosporosinus sp. OL.</title>
        <authorList>
            <person name="Mardanov A."/>
            <person name="Beletsky A."/>
            <person name="Panova A."/>
            <person name="Karnachuk O."/>
            <person name="Ravin N."/>
        </authorList>
    </citation>
    <scope>NUCLEOTIDE SEQUENCE [LARGE SCALE GENOMIC DNA]</scope>
    <source>
        <strain evidence="9 10">OL</strain>
    </source>
</reference>
<name>A0A1Q8QTY5_9FIRM</name>
<organism evidence="9 10">
    <name type="scientific">Desulfosporosinus metallidurans</name>
    <dbReference type="NCBI Taxonomy" id="1888891"/>
    <lineage>
        <taxon>Bacteria</taxon>
        <taxon>Bacillati</taxon>
        <taxon>Bacillota</taxon>
        <taxon>Clostridia</taxon>
        <taxon>Eubacteriales</taxon>
        <taxon>Desulfitobacteriaceae</taxon>
        <taxon>Desulfosporosinus</taxon>
    </lineage>
</organism>
<evidence type="ECO:0000256" key="1">
    <source>
        <dbReference type="ARBA" id="ARBA00004651"/>
    </source>
</evidence>
<dbReference type="InterPro" id="IPR035906">
    <property type="entry name" value="MetI-like_sf"/>
</dbReference>
<dbReference type="PANTHER" id="PTHR30151:SF0">
    <property type="entry name" value="ABC TRANSPORTER PERMEASE PROTEIN MJ0413-RELATED"/>
    <property type="match status" value="1"/>
</dbReference>
<feature type="transmembrane region" description="Helical" evidence="7">
    <location>
        <begin position="72"/>
        <end position="96"/>
    </location>
</feature>
<dbReference type="STRING" id="1888891.DSOL_2915"/>
<feature type="transmembrane region" description="Helical" evidence="7">
    <location>
        <begin position="134"/>
        <end position="153"/>
    </location>
</feature>
<dbReference type="EMBL" id="MLBF01000022">
    <property type="protein sequence ID" value="OLN30797.1"/>
    <property type="molecule type" value="Genomic_DNA"/>
</dbReference>
<evidence type="ECO:0000313" key="9">
    <source>
        <dbReference type="EMBL" id="OLN30797.1"/>
    </source>
</evidence>
<proteinExistence type="inferred from homology"/>
<dbReference type="PROSITE" id="PS50928">
    <property type="entry name" value="ABC_TM1"/>
    <property type="match status" value="1"/>
</dbReference>
<keyword evidence="5 7" id="KW-1133">Transmembrane helix</keyword>
<evidence type="ECO:0000256" key="5">
    <source>
        <dbReference type="ARBA" id="ARBA00022989"/>
    </source>
</evidence>
<dbReference type="PANTHER" id="PTHR30151">
    <property type="entry name" value="ALKANE SULFONATE ABC TRANSPORTER-RELATED, MEMBRANE SUBUNIT"/>
    <property type="match status" value="1"/>
</dbReference>
<keyword evidence="4 7" id="KW-0812">Transmembrane</keyword>
<dbReference type="Proteomes" id="UP000186102">
    <property type="component" value="Unassembled WGS sequence"/>
</dbReference>
<dbReference type="GO" id="GO:0005886">
    <property type="term" value="C:plasma membrane"/>
    <property type="evidence" value="ECO:0007669"/>
    <property type="project" value="UniProtKB-SubCell"/>
</dbReference>
<evidence type="ECO:0000256" key="3">
    <source>
        <dbReference type="ARBA" id="ARBA00022475"/>
    </source>
</evidence>
<evidence type="ECO:0000256" key="7">
    <source>
        <dbReference type="RuleBase" id="RU363032"/>
    </source>
</evidence>
<dbReference type="InterPro" id="IPR000515">
    <property type="entry name" value="MetI-like"/>
</dbReference>
<evidence type="ECO:0000256" key="2">
    <source>
        <dbReference type="ARBA" id="ARBA00022448"/>
    </source>
</evidence>
<comment type="subcellular location">
    <subcellularLocation>
        <location evidence="1 7">Cell membrane</location>
        <topology evidence="1 7">Multi-pass membrane protein</topology>
    </subcellularLocation>
</comment>
<gene>
    <name evidence="9" type="ORF">DSOL_2915</name>
</gene>
<dbReference type="Gene3D" id="1.10.3720.10">
    <property type="entry name" value="MetI-like"/>
    <property type="match status" value="1"/>
</dbReference>